<accession>A0ABD0XDC4</accession>
<dbReference type="Gene3D" id="4.10.1240.10">
    <property type="entry name" value="GPCR, family 2, extracellular hormone receptor domain"/>
    <property type="match status" value="1"/>
</dbReference>
<dbReference type="PROSITE" id="PS50227">
    <property type="entry name" value="G_PROTEIN_RECEP_F2_3"/>
    <property type="match status" value="1"/>
</dbReference>
<dbReference type="InterPro" id="IPR050332">
    <property type="entry name" value="GPCR_2"/>
</dbReference>
<dbReference type="PROSITE" id="PS00649">
    <property type="entry name" value="G_PROTEIN_RECEP_F2_1"/>
    <property type="match status" value="1"/>
</dbReference>
<dbReference type="AlphaFoldDB" id="A0ABD0XDC4"/>
<keyword evidence="2" id="KW-1015">Disulfide bond</keyword>
<name>A0ABD0XDC4_UMBPY</name>
<feature type="chain" id="PRO_5044764809" description="G-protein coupled receptors family 2 profile 1 domain-containing protein" evidence="3">
    <location>
        <begin position="17"/>
        <end position="152"/>
    </location>
</feature>
<protein>
    <recommendedName>
        <fullName evidence="4">G-protein coupled receptors family 2 profile 1 domain-containing protein</fullName>
    </recommendedName>
</protein>
<evidence type="ECO:0000259" key="4">
    <source>
        <dbReference type="PROSITE" id="PS50227"/>
    </source>
</evidence>
<dbReference type="PANTHER" id="PTHR45620">
    <property type="entry name" value="PDF RECEPTOR-LIKE PROTEIN-RELATED"/>
    <property type="match status" value="1"/>
</dbReference>
<keyword evidence="6" id="KW-1185">Reference proteome</keyword>
<evidence type="ECO:0000313" key="5">
    <source>
        <dbReference type="EMBL" id="KAL1006918.1"/>
    </source>
</evidence>
<reference evidence="5 6" key="1">
    <citation type="submission" date="2024-06" db="EMBL/GenBank/DDBJ databases">
        <authorList>
            <person name="Pan Q."/>
            <person name="Wen M."/>
            <person name="Jouanno E."/>
            <person name="Zahm M."/>
            <person name="Klopp C."/>
            <person name="Cabau C."/>
            <person name="Louis A."/>
            <person name="Berthelot C."/>
            <person name="Parey E."/>
            <person name="Roest Crollius H."/>
            <person name="Montfort J."/>
            <person name="Robinson-Rechavi M."/>
            <person name="Bouchez O."/>
            <person name="Lampietro C."/>
            <person name="Lopez Roques C."/>
            <person name="Donnadieu C."/>
            <person name="Postlethwait J."/>
            <person name="Bobe J."/>
            <person name="Verreycken H."/>
            <person name="Guiguen Y."/>
        </authorList>
    </citation>
    <scope>NUCLEOTIDE SEQUENCE [LARGE SCALE GENOMIC DNA]</scope>
    <source>
        <strain evidence="5">Up_M1</strain>
        <tissue evidence="5">Testis</tissue>
    </source>
</reference>
<evidence type="ECO:0000256" key="3">
    <source>
        <dbReference type="SAM" id="SignalP"/>
    </source>
</evidence>
<dbReference type="Pfam" id="PF02793">
    <property type="entry name" value="HRM"/>
    <property type="match status" value="1"/>
</dbReference>
<evidence type="ECO:0000256" key="1">
    <source>
        <dbReference type="ARBA" id="ARBA00022729"/>
    </source>
</evidence>
<feature type="signal peptide" evidence="3">
    <location>
        <begin position="1"/>
        <end position="16"/>
    </location>
</feature>
<feature type="domain" description="G-protein coupled receptors family 2 profile 1" evidence="4">
    <location>
        <begin position="68"/>
        <end position="151"/>
    </location>
</feature>
<evidence type="ECO:0000313" key="6">
    <source>
        <dbReference type="Proteomes" id="UP001557470"/>
    </source>
</evidence>
<dbReference type="PRINTS" id="PR01350">
    <property type="entry name" value="CTRFAMILY"/>
</dbReference>
<dbReference type="Proteomes" id="UP001557470">
    <property type="component" value="Unassembled WGS sequence"/>
</dbReference>
<proteinExistence type="predicted"/>
<dbReference type="InterPro" id="IPR003287">
    <property type="entry name" value="GPCR_2_calcitonin_rcpt_fam"/>
</dbReference>
<dbReference type="SMART" id="SM00008">
    <property type="entry name" value="HormR"/>
    <property type="match status" value="1"/>
</dbReference>
<dbReference type="InterPro" id="IPR036445">
    <property type="entry name" value="GPCR_2_extracell_dom_sf"/>
</dbReference>
<dbReference type="PANTHER" id="PTHR45620:SF42">
    <property type="entry name" value="G-PROTEIN COUPLED RECEPTOR SEB-2"/>
    <property type="match status" value="1"/>
</dbReference>
<dbReference type="SUPFAM" id="SSF111418">
    <property type="entry name" value="Hormone receptor domain"/>
    <property type="match status" value="1"/>
</dbReference>
<dbReference type="InterPro" id="IPR001879">
    <property type="entry name" value="GPCR_2_extracellular_dom"/>
</dbReference>
<dbReference type="InterPro" id="IPR017983">
    <property type="entry name" value="GPCR_2_secretin-like_CS"/>
</dbReference>
<comment type="caution">
    <text evidence="5">The sequence shown here is derived from an EMBL/GenBank/DDBJ whole genome shotgun (WGS) entry which is preliminary data.</text>
</comment>
<organism evidence="5 6">
    <name type="scientific">Umbra pygmaea</name>
    <name type="common">Eastern mudminnow</name>
    <dbReference type="NCBI Taxonomy" id="75934"/>
    <lineage>
        <taxon>Eukaryota</taxon>
        <taxon>Metazoa</taxon>
        <taxon>Chordata</taxon>
        <taxon>Craniata</taxon>
        <taxon>Vertebrata</taxon>
        <taxon>Euteleostomi</taxon>
        <taxon>Actinopterygii</taxon>
        <taxon>Neopterygii</taxon>
        <taxon>Teleostei</taxon>
        <taxon>Protacanthopterygii</taxon>
        <taxon>Esociformes</taxon>
        <taxon>Umbridae</taxon>
        <taxon>Umbra</taxon>
    </lineage>
</organism>
<evidence type="ECO:0000256" key="2">
    <source>
        <dbReference type="ARBA" id="ARBA00023157"/>
    </source>
</evidence>
<keyword evidence="1 3" id="KW-0732">Signal</keyword>
<dbReference type="EMBL" id="JAGEUA010000002">
    <property type="protein sequence ID" value="KAL1006918.1"/>
    <property type="molecule type" value="Genomic_DNA"/>
</dbReference>
<sequence>MRGIIFLSLSVLFAQANIVKHPFLNTDGFDMKMVNQLDTESKTTNASQFTTELPTTNQSQKIAVNEQICLERMNRDLPYNESGLYCNRIWDGWSCWNDTPAGTLGSQFCPNYPDFNTSAIVTRYCTDLGQWFVLPESNKEWSNYTLCHSGLR</sequence>
<gene>
    <name evidence="5" type="ORF">UPYG_G00078880</name>
</gene>